<organism evidence="2 3">
    <name type="scientific">Candidatus Ryanbacteria bacterium CG10_big_fil_rev_8_21_14_0_10_43_42</name>
    <dbReference type="NCBI Taxonomy" id="1974864"/>
    <lineage>
        <taxon>Bacteria</taxon>
        <taxon>Candidatus Ryaniibacteriota</taxon>
    </lineage>
</organism>
<dbReference type="Gene3D" id="3.40.50.150">
    <property type="entry name" value="Vaccinia Virus protein VP39"/>
    <property type="match status" value="1"/>
</dbReference>
<dbReference type="AlphaFoldDB" id="A0A2M8KX86"/>
<dbReference type="Pfam" id="PF08241">
    <property type="entry name" value="Methyltransf_11"/>
    <property type="match status" value="1"/>
</dbReference>
<dbReference type="Proteomes" id="UP000229098">
    <property type="component" value="Unassembled WGS sequence"/>
</dbReference>
<sequence length="205" mass="23554">MEEIMMRIADRDYSKLNLGCGRDITKKLPAPWLNVDVEGSAADVLYDIRRLPQGWTKAFDEIRASHVLEHFFLDEMPSLLTEWHRVLVPHGQVRIIVPDLKIIATALLRGIDSKGRRSVSVTDTTAVLAQIYGVGYETSRTQNEWRHRFLFNEELLKELLNQNGFQNPERYNPNEDPTKIYGVNDDSQNPFSLCVIAQKSKGENR</sequence>
<protein>
    <recommendedName>
        <fullName evidence="1">Methyltransferase type 11 domain-containing protein</fullName>
    </recommendedName>
</protein>
<dbReference type="InterPro" id="IPR029063">
    <property type="entry name" value="SAM-dependent_MTases_sf"/>
</dbReference>
<proteinExistence type="predicted"/>
<dbReference type="GO" id="GO:0008757">
    <property type="term" value="F:S-adenosylmethionine-dependent methyltransferase activity"/>
    <property type="evidence" value="ECO:0007669"/>
    <property type="project" value="InterPro"/>
</dbReference>
<evidence type="ECO:0000259" key="1">
    <source>
        <dbReference type="Pfam" id="PF08241"/>
    </source>
</evidence>
<reference evidence="3" key="1">
    <citation type="submission" date="2017-09" db="EMBL/GenBank/DDBJ databases">
        <title>Depth-based differentiation of microbial function through sediment-hosted aquifers and enrichment of novel symbionts in the deep terrestrial subsurface.</title>
        <authorList>
            <person name="Probst A.J."/>
            <person name="Ladd B."/>
            <person name="Jarett J.K."/>
            <person name="Geller-Mcgrath D.E."/>
            <person name="Sieber C.M.K."/>
            <person name="Emerson J.B."/>
            <person name="Anantharaman K."/>
            <person name="Thomas B.C."/>
            <person name="Malmstrom R."/>
            <person name="Stieglmeier M."/>
            <person name="Klingl A."/>
            <person name="Woyke T."/>
            <person name="Ryan C.M."/>
            <person name="Banfield J.F."/>
        </authorList>
    </citation>
    <scope>NUCLEOTIDE SEQUENCE [LARGE SCALE GENOMIC DNA]</scope>
</reference>
<evidence type="ECO:0000313" key="2">
    <source>
        <dbReference type="EMBL" id="PJE64492.1"/>
    </source>
</evidence>
<comment type="caution">
    <text evidence="2">The sequence shown here is derived from an EMBL/GenBank/DDBJ whole genome shotgun (WGS) entry which is preliminary data.</text>
</comment>
<name>A0A2M8KX86_9BACT</name>
<gene>
    <name evidence="2" type="ORF">COU90_01460</name>
</gene>
<accession>A0A2M8KX86</accession>
<dbReference type="EMBL" id="PFEF01000005">
    <property type="protein sequence ID" value="PJE64492.1"/>
    <property type="molecule type" value="Genomic_DNA"/>
</dbReference>
<dbReference type="InterPro" id="IPR013216">
    <property type="entry name" value="Methyltransf_11"/>
</dbReference>
<evidence type="ECO:0000313" key="3">
    <source>
        <dbReference type="Proteomes" id="UP000229098"/>
    </source>
</evidence>
<feature type="domain" description="Methyltransferase type 11" evidence="1">
    <location>
        <begin position="47"/>
        <end position="93"/>
    </location>
</feature>
<dbReference type="SUPFAM" id="SSF53335">
    <property type="entry name" value="S-adenosyl-L-methionine-dependent methyltransferases"/>
    <property type="match status" value="1"/>
</dbReference>